<proteinExistence type="predicted"/>
<dbReference type="InterPro" id="IPR043472">
    <property type="entry name" value="Macro_dom-like"/>
</dbReference>
<sequence length="220" mass="24753">MHVPAVFRKINTVKVKFQNVYAINPGFWTDNCSKNELRICEGKNLSGTVFTEAASKVTDKLYKNINELFKKAGPQISLAQPRSLYNPDKEYWFVTAVVELNKKLGYNEFDTIDASKKVNRQVTEIGVRTLSKGVIRSLIEYIDYLGHGGGGGTALVLHNCGAGSFQFGSFQAKCVRCLSNFVATRMMSHNVVEDNINEFCQCEIKTTVTNKDRFNFKKIN</sequence>
<keyword evidence="2" id="KW-1185">Reference proteome</keyword>
<reference evidence="1" key="1">
    <citation type="submission" date="2022-01" db="EMBL/GenBank/DDBJ databases">
        <authorList>
            <person name="King R."/>
        </authorList>
    </citation>
    <scope>NUCLEOTIDE SEQUENCE</scope>
</reference>
<protein>
    <submittedName>
        <fullName evidence="1">Uncharacterized protein</fullName>
    </submittedName>
</protein>
<evidence type="ECO:0000313" key="1">
    <source>
        <dbReference type="EMBL" id="CAH1100385.1"/>
    </source>
</evidence>
<dbReference type="Gene3D" id="3.40.220.10">
    <property type="entry name" value="Leucine Aminopeptidase, subunit E, domain 1"/>
    <property type="match status" value="1"/>
</dbReference>
<dbReference type="Proteomes" id="UP001153636">
    <property type="component" value="Chromosome 10"/>
</dbReference>
<dbReference type="AlphaFoldDB" id="A0A9P0G838"/>
<evidence type="ECO:0000313" key="2">
    <source>
        <dbReference type="Proteomes" id="UP001153636"/>
    </source>
</evidence>
<name>A0A9P0G838_9CUCU</name>
<gene>
    <name evidence="1" type="ORF">PSYICH_LOCUS1614</name>
</gene>
<accession>A0A9P0G838</accession>
<organism evidence="1 2">
    <name type="scientific">Psylliodes chrysocephalus</name>
    <dbReference type="NCBI Taxonomy" id="3402493"/>
    <lineage>
        <taxon>Eukaryota</taxon>
        <taxon>Metazoa</taxon>
        <taxon>Ecdysozoa</taxon>
        <taxon>Arthropoda</taxon>
        <taxon>Hexapoda</taxon>
        <taxon>Insecta</taxon>
        <taxon>Pterygota</taxon>
        <taxon>Neoptera</taxon>
        <taxon>Endopterygota</taxon>
        <taxon>Coleoptera</taxon>
        <taxon>Polyphaga</taxon>
        <taxon>Cucujiformia</taxon>
        <taxon>Chrysomeloidea</taxon>
        <taxon>Chrysomelidae</taxon>
        <taxon>Galerucinae</taxon>
        <taxon>Alticini</taxon>
        <taxon>Psylliodes</taxon>
    </lineage>
</organism>
<dbReference type="EMBL" id="OV651822">
    <property type="protein sequence ID" value="CAH1100385.1"/>
    <property type="molecule type" value="Genomic_DNA"/>
</dbReference>